<reference evidence="2" key="1">
    <citation type="submission" date="2022-11" db="UniProtKB">
        <authorList>
            <consortium name="WormBaseParasite"/>
        </authorList>
    </citation>
    <scope>IDENTIFICATION</scope>
</reference>
<accession>A0A914P887</accession>
<keyword evidence="1" id="KW-1185">Reference proteome</keyword>
<evidence type="ECO:0000313" key="2">
    <source>
        <dbReference type="WBParaSite" id="PDA_v2.g10913.t1"/>
    </source>
</evidence>
<name>A0A914P887_9BILA</name>
<organism evidence="1 2">
    <name type="scientific">Panagrolaimus davidi</name>
    <dbReference type="NCBI Taxonomy" id="227884"/>
    <lineage>
        <taxon>Eukaryota</taxon>
        <taxon>Metazoa</taxon>
        <taxon>Ecdysozoa</taxon>
        <taxon>Nematoda</taxon>
        <taxon>Chromadorea</taxon>
        <taxon>Rhabditida</taxon>
        <taxon>Tylenchina</taxon>
        <taxon>Panagrolaimomorpha</taxon>
        <taxon>Panagrolaimoidea</taxon>
        <taxon>Panagrolaimidae</taxon>
        <taxon>Panagrolaimus</taxon>
    </lineage>
</organism>
<dbReference type="Proteomes" id="UP000887578">
    <property type="component" value="Unplaced"/>
</dbReference>
<proteinExistence type="predicted"/>
<evidence type="ECO:0000313" key="1">
    <source>
        <dbReference type="Proteomes" id="UP000887578"/>
    </source>
</evidence>
<protein>
    <submittedName>
        <fullName evidence="2">Uncharacterized protein</fullName>
    </submittedName>
</protein>
<dbReference type="AlphaFoldDB" id="A0A914P887"/>
<dbReference type="WBParaSite" id="PDA_v2.g10913.t1">
    <property type="protein sequence ID" value="PDA_v2.g10913.t1"/>
    <property type="gene ID" value="PDA_v2.g10913"/>
</dbReference>
<sequence length="103" mass="11988">MIEGTEIEEKAENITGWFFENYTVIAPADDSIKRHYAVYSLYYMANPIETNFAYIPPPNTKRVYAEIVMNNTLNVLKKCSGRSKHFPRLKHHGLIKKVSCFWS</sequence>